<gene>
    <name evidence="2" type="ORF">FOC84_24470</name>
</gene>
<dbReference type="PANTHER" id="PTHR43760">
    <property type="entry name" value="ENDORIBONUCLEASE-RELATED"/>
    <property type="match status" value="1"/>
</dbReference>
<dbReference type="InterPro" id="IPR013813">
    <property type="entry name" value="Endoribo_LPSP/chorism_mut-like"/>
</dbReference>
<dbReference type="KEGG" id="apes:FOC84_24470"/>
<protein>
    <submittedName>
        <fullName evidence="2">RidA family protein</fullName>
    </submittedName>
</protein>
<dbReference type="InterPro" id="IPR035959">
    <property type="entry name" value="RutC-like_sf"/>
</dbReference>
<evidence type="ECO:0000313" key="3">
    <source>
        <dbReference type="Proteomes" id="UP000500970"/>
    </source>
</evidence>
<dbReference type="Pfam" id="PF14588">
    <property type="entry name" value="YjgF_endoribonc"/>
    <property type="match status" value="1"/>
</dbReference>
<dbReference type="PANTHER" id="PTHR43760:SF1">
    <property type="entry name" value="ENDORIBONUCLEASE L-PSP_CHORISMATE MUTASE-LIKE DOMAIN-CONTAINING PROTEIN"/>
    <property type="match status" value="1"/>
</dbReference>
<keyword evidence="3" id="KW-1185">Reference proteome</keyword>
<dbReference type="AlphaFoldDB" id="A0A7D4I2J9"/>
<dbReference type="CDD" id="cd02199">
    <property type="entry name" value="YjgF_YER057c_UK114_like_1"/>
    <property type="match status" value="1"/>
</dbReference>
<name>A0A7D4I2J9_9BURK</name>
<reference evidence="2 3" key="1">
    <citation type="submission" date="2020-05" db="EMBL/GenBank/DDBJ databases">
        <title>FDA dAtabase for Regulatory Grade micrObial Sequences (FDA-ARGOS): Supporting development and validation of Infectious Disease Dx tests.</title>
        <authorList>
            <person name="Sproer C."/>
            <person name="Gronow S."/>
            <person name="Severitt S."/>
            <person name="Schroder I."/>
            <person name="Tallon L."/>
            <person name="Sadzewicz L."/>
            <person name="Zhao X."/>
            <person name="Vavikolanu K."/>
            <person name="Mehta A."/>
            <person name="Aluvathingal J."/>
            <person name="Nadendla S."/>
            <person name="Myers T."/>
            <person name="Yan Y."/>
            <person name="Sichtig H."/>
        </authorList>
    </citation>
    <scope>NUCLEOTIDE SEQUENCE [LARGE SCALE GENOMIC DNA]</scope>
    <source>
        <strain evidence="2 3">FDAARGOS_790</strain>
    </source>
</reference>
<accession>A0A7D4I2J9</accession>
<evidence type="ECO:0000259" key="1">
    <source>
        <dbReference type="Pfam" id="PF14588"/>
    </source>
</evidence>
<feature type="domain" description="Endoribonuclease L-PSP/chorismate mutase-like" evidence="1">
    <location>
        <begin position="8"/>
        <end position="152"/>
    </location>
</feature>
<proteinExistence type="predicted"/>
<dbReference type="SUPFAM" id="SSF55298">
    <property type="entry name" value="YjgF-like"/>
    <property type="match status" value="1"/>
</dbReference>
<sequence length="168" mass="17691">MIDVVMQRLAAMGVDLPVPPQPMGSYVPVIEAGSMLFVSMQGPLVNGRPAHIGLLGHALSVEQGRDAAKCAAINALAQIHRHLGGFTRIRQIIRLDGYVACTDEFLSHPQVIDGASDLLAAAFEDRAGHVRSLCGVRNLPGNIPVGVAICAELLPAASQQPPADTFPD</sequence>
<organism evidence="2 3">
    <name type="scientific">Achromobacter pestifer</name>
    <dbReference type="NCBI Taxonomy" id="1353889"/>
    <lineage>
        <taxon>Bacteria</taxon>
        <taxon>Pseudomonadati</taxon>
        <taxon>Pseudomonadota</taxon>
        <taxon>Betaproteobacteria</taxon>
        <taxon>Burkholderiales</taxon>
        <taxon>Alcaligenaceae</taxon>
        <taxon>Achromobacter</taxon>
    </lineage>
</organism>
<dbReference type="RefSeq" id="WP_173146821.1">
    <property type="nucleotide sequence ID" value="NZ_CP053985.1"/>
</dbReference>
<dbReference type="Proteomes" id="UP000500970">
    <property type="component" value="Chromosome"/>
</dbReference>
<evidence type="ECO:0000313" key="2">
    <source>
        <dbReference type="EMBL" id="QKH37918.1"/>
    </source>
</evidence>
<dbReference type="EMBL" id="CP053985">
    <property type="protein sequence ID" value="QKH37918.1"/>
    <property type="molecule type" value="Genomic_DNA"/>
</dbReference>
<dbReference type="Gene3D" id="3.30.1330.40">
    <property type="entry name" value="RutC-like"/>
    <property type="match status" value="1"/>
</dbReference>